<evidence type="ECO:0000313" key="1">
    <source>
        <dbReference type="EMBL" id="MBW0555723.1"/>
    </source>
</evidence>
<evidence type="ECO:0000313" key="2">
    <source>
        <dbReference type="Proteomes" id="UP000765509"/>
    </source>
</evidence>
<dbReference type="AlphaFoldDB" id="A0A9Q3PB77"/>
<comment type="caution">
    <text evidence="1">The sequence shown here is derived from an EMBL/GenBank/DDBJ whole genome shotgun (WGS) entry which is preliminary data.</text>
</comment>
<sequence length="137" mass="16577">MFTILLDYFQIPCIPYYWITARLNTAFKGHSISWYTEMKEIHGRRNCPRWKSRIIKKYSNGTGIWQKTMSFENDKYSVDKYPYEWCLRQSKRLKAIYPQMKIRLRNHKLLKKIPGELEHSIECRCNQSFTLDDIANT</sequence>
<proteinExistence type="predicted"/>
<protein>
    <submittedName>
        <fullName evidence="1">Uncharacterized protein</fullName>
    </submittedName>
</protein>
<organism evidence="1 2">
    <name type="scientific">Austropuccinia psidii MF-1</name>
    <dbReference type="NCBI Taxonomy" id="1389203"/>
    <lineage>
        <taxon>Eukaryota</taxon>
        <taxon>Fungi</taxon>
        <taxon>Dikarya</taxon>
        <taxon>Basidiomycota</taxon>
        <taxon>Pucciniomycotina</taxon>
        <taxon>Pucciniomycetes</taxon>
        <taxon>Pucciniales</taxon>
        <taxon>Sphaerophragmiaceae</taxon>
        <taxon>Austropuccinia</taxon>
    </lineage>
</organism>
<dbReference type="Proteomes" id="UP000765509">
    <property type="component" value="Unassembled WGS sequence"/>
</dbReference>
<dbReference type="EMBL" id="AVOT02062810">
    <property type="protein sequence ID" value="MBW0555723.1"/>
    <property type="molecule type" value="Genomic_DNA"/>
</dbReference>
<accession>A0A9Q3PB77</accession>
<reference evidence="1" key="1">
    <citation type="submission" date="2021-03" db="EMBL/GenBank/DDBJ databases">
        <title>Draft genome sequence of rust myrtle Austropuccinia psidii MF-1, a brazilian biotype.</title>
        <authorList>
            <person name="Quecine M.C."/>
            <person name="Pachon D.M.R."/>
            <person name="Bonatelli M.L."/>
            <person name="Correr F.H."/>
            <person name="Franceschini L.M."/>
            <person name="Leite T.F."/>
            <person name="Margarido G.R.A."/>
            <person name="Almeida C.A."/>
            <person name="Ferrarezi J.A."/>
            <person name="Labate C.A."/>
        </authorList>
    </citation>
    <scope>NUCLEOTIDE SEQUENCE</scope>
    <source>
        <strain evidence="1">MF-1</strain>
    </source>
</reference>
<gene>
    <name evidence="1" type="ORF">O181_095438</name>
</gene>
<name>A0A9Q3PB77_9BASI</name>
<keyword evidence="2" id="KW-1185">Reference proteome</keyword>